<reference evidence="1 2" key="1">
    <citation type="journal article" date="2016" name="Proc. Natl. Acad. Sci. U.S.A.">
        <title>Lipid metabolic changes in an early divergent fungus govern the establishment of a mutualistic symbiosis with endobacteria.</title>
        <authorList>
            <person name="Lastovetsky O.A."/>
            <person name="Gaspar M.L."/>
            <person name="Mondo S.J."/>
            <person name="LaButti K.M."/>
            <person name="Sandor L."/>
            <person name="Grigoriev I.V."/>
            <person name="Henry S.A."/>
            <person name="Pawlowska T.E."/>
        </authorList>
    </citation>
    <scope>NUCLEOTIDE SEQUENCE [LARGE SCALE GENOMIC DNA]</scope>
    <source>
        <strain evidence="1 2">ATCC 52813</strain>
    </source>
</reference>
<dbReference type="RefSeq" id="XP_023466281.1">
    <property type="nucleotide sequence ID" value="XM_023605577.1"/>
</dbReference>
<dbReference type="AlphaFoldDB" id="A0A2G4SUW7"/>
<dbReference type="Proteomes" id="UP000242254">
    <property type="component" value="Unassembled WGS sequence"/>
</dbReference>
<organism evidence="1 2">
    <name type="scientific">Rhizopus microsporus ATCC 52813</name>
    <dbReference type="NCBI Taxonomy" id="1340429"/>
    <lineage>
        <taxon>Eukaryota</taxon>
        <taxon>Fungi</taxon>
        <taxon>Fungi incertae sedis</taxon>
        <taxon>Mucoromycota</taxon>
        <taxon>Mucoromycotina</taxon>
        <taxon>Mucoromycetes</taxon>
        <taxon>Mucorales</taxon>
        <taxon>Mucorineae</taxon>
        <taxon>Rhizopodaceae</taxon>
        <taxon>Rhizopus</taxon>
    </lineage>
</organism>
<protein>
    <submittedName>
        <fullName evidence="1">Uncharacterized protein</fullName>
    </submittedName>
</protein>
<evidence type="ECO:0000313" key="1">
    <source>
        <dbReference type="EMBL" id="PHZ12573.1"/>
    </source>
</evidence>
<gene>
    <name evidence="1" type="ORF">RHIMIDRAFT_134057</name>
</gene>
<name>A0A2G4SUW7_RHIZD</name>
<evidence type="ECO:0000313" key="2">
    <source>
        <dbReference type="Proteomes" id="UP000242254"/>
    </source>
</evidence>
<sequence length="151" mass="17646">MSSMVYCNIDGSFDLSRSSYCSNLLRIHLSLVSGSTVTWPLHIFNARLRNSLYCKPLDVLQAILRTFVPFYTGNVESIKCSITTTLLLPLHIAFQSLPDDYWVNQTWHRQPRIGQFFKYDEDLGCLRPMLQTDNPDFPYLPQRLLRDIQRR</sequence>
<accession>A0A2G4SUW7</accession>
<proteinExistence type="predicted"/>
<dbReference type="EMBL" id="KZ303849">
    <property type="protein sequence ID" value="PHZ12573.1"/>
    <property type="molecule type" value="Genomic_DNA"/>
</dbReference>
<keyword evidence="2" id="KW-1185">Reference proteome</keyword>
<dbReference type="GeneID" id="35436567"/>
<dbReference type="STRING" id="1340429.A0A2G4SUW7"/>